<dbReference type="InterPro" id="IPR005197">
    <property type="entry name" value="Glyco_hydro_71"/>
</dbReference>
<gene>
    <name evidence="1" type="ORF">IFM46972_03695</name>
</gene>
<dbReference type="GO" id="GO:0051118">
    <property type="term" value="F:glucan endo-1,3-alpha-glucosidase activity"/>
    <property type="evidence" value="ECO:0007669"/>
    <property type="project" value="InterPro"/>
</dbReference>
<sequence length="167" mass="18583">MVMAFQVTNSENYTASDWQSNIGLAQDAHIDAFALNMAWEDKTNDASVEMAFTAANAKGFKLFFLFNYAGNGPWDKNVYKGRSFVSIFKGSSNADDWAIIKAETNCFFMPDWSSAGAKPAVGLVNSVTDGLFSWSAWPWGNHGMDTYTNASYIQYLDRKPYMMAISP</sequence>
<dbReference type="Pfam" id="PF03659">
    <property type="entry name" value="Glyco_hydro_71"/>
    <property type="match status" value="1"/>
</dbReference>
<comment type="caution">
    <text evidence="1">The sequence shown here is derived from an EMBL/GenBank/DDBJ whole genome shotgun (WGS) entry which is preliminary data.</text>
</comment>
<evidence type="ECO:0000313" key="2">
    <source>
        <dbReference type="Proteomes" id="UP000465221"/>
    </source>
</evidence>
<accession>A0A8H3NJF5</accession>
<dbReference type="Proteomes" id="UP000465221">
    <property type="component" value="Unassembled WGS sequence"/>
</dbReference>
<dbReference type="AlphaFoldDB" id="A0A8H3NJF5"/>
<organism evidence="1 2">
    <name type="scientific">Aspergillus udagawae</name>
    <dbReference type="NCBI Taxonomy" id="91492"/>
    <lineage>
        <taxon>Eukaryota</taxon>
        <taxon>Fungi</taxon>
        <taxon>Dikarya</taxon>
        <taxon>Ascomycota</taxon>
        <taxon>Pezizomycotina</taxon>
        <taxon>Eurotiomycetes</taxon>
        <taxon>Eurotiomycetidae</taxon>
        <taxon>Eurotiales</taxon>
        <taxon>Aspergillaceae</taxon>
        <taxon>Aspergillus</taxon>
        <taxon>Aspergillus subgen. Fumigati</taxon>
    </lineage>
</organism>
<proteinExistence type="predicted"/>
<name>A0A8H3NJF5_9EURO</name>
<dbReference type="EMBL" id="BLKC01000019">
    <property type="protein sequence ID" value="GFF32841.1"/>
    <property type="molecule type" value="Genomic_DNA"/>
</dbReference>
<dbReference type="CDD" id="cd11577">
    <property type="entry name" value="GH71"/>
    <property type="match status" value="1"/>
</dbReference>
<evidence type="ECO:0000313" key="1">
    <source>
        <dbReference type="EMBL" id="GFF32841.1"/>
    </source>
</evidence>
<reference evidence="1 2" key="1">
    <citation type="submission" date="2020-01" db="EMBL/GenBank/DDBJ databases">
        <title>Draft genome sequence of Aspergillus udagawae IFM 46972.</title>
        <authorList>
            <person name="Takahashi H."/>
            <person name="Yaguchi T."/>
        </authorList>
    </citation>
    <scope>NUCLEOTIDE SEQUENCE [LARGE SCALE GENOMIC DNA]</scope>
    <source>
        <strain evidence="1 2">IFM 46972</strain>
    </source>
</reference>
<dbReference type="Gene3D" id="3.20.20.80">
    <property type="entry name" value="Glycosidases"/>
    <property type="match status" value="1"/>
</dbReference>
<protein>
    <submittedName>
        <fullName evidence="1">Pc15g01400</fullName>
    </submittedName>
</protein>